<dbReference type="GO" id="GO:0030170">
    <property type="term" value="F:pyridoxal phosphate binding"/>
    <property type="evidence" value="ECO:0007669"/>
    <property type="project" value="InterPro"/>
</dbReference>
<evidence type="ECO:0000256" key="1">
    <source>
        <dbReference type="ARBA" id="ARBA00001913"/>
    </source>
</evidence>
<dbReference type="GO" id="GO:0018114">
    <property type="term" value="F:threonine racemase activity"/>
    <property type="evidence" value="ECO:0007669"/>
    <property type="project" value="TreeGrafter"/>
</dbReference>
<dbReference type="InterPro" id="IPR000634">
    <property type="entry name" value="Ser/Thr_deHydtase_PyrdxlP-BS"/>
</dbReference>
<dbReference type="PANTHER" id="PTHR43050:SF1">
    <property type="entry name" value="SERINE RACEMASE"/>
    <property type="match status" value="1"/>
</dbReference>
<evidence type="ECO:0000259" key="9">
    <source>
        <dbReference type="Pfam" id="PF00291"/>
    </source>
</evidence>
<dbReference type="EC" id="4.3.1.19" evidence="10"/>
<comment type="cofactor">
    <cofactor evidence="4">
        <name>Mg(2+)</name>
        <dbReference type="ChEBI" id="CHEBI:18420"/>
    </cofactor>
</comment>
<dbReference type="PANTHER" id="PTHR43050">
    <property type="entry name" value="SERINE / THREONINE RACEMASE FAMILY MEMBER"/>
    <property type="match status" value="1"/>
</dbReference>
<evidence type="ECO:0000256" key="2">
    <source>
        <dbReference type="ARBA" id="ARBA00001933"/>
    </source>
</evidence>
<dbReference type="GO" id="GO:0030378">
    <property type="term" value="F:serine racemase activity"/>
    <property type="evidence" value="ECO:0007669"/>
    <property type="project" value="TreeGrafter"/>
</dbReference>
<name>A0A0P0JA39_BLAVI</name>
<feature type="domain" description="Tryptophan synthase beta chain-like PALP" evidence="9">
    <location>
        <begin position="32"/>
        <end position="319"/>
    </location>
</feature>
<organism evidence="10 11">
    <name type="scientific">Blastochloris viridis</name>
    <name type="common">Rhodopseudomonas viridis</name>
    <dbReference type="NCBI Taxonomy" id="1079"/>
    <lineage>
        <taxon>Bacteria</taxon>
        <taxon>Pseudomonadati</taxon>
        <taxon>Pseudomonadota</taxon>
        <taxon>Alphaproteobacteria</taxon>
        <taxon>Hyphomicrobiales</taxon>
        <taxon>Blastochloridaceae</taxon>
        <taxon>Blastochloris</taxon>
    </lineage>
</organism>
<comment type="cofactor">
    <cofactor evidence="3">
        <name>Mn(2+)</name>
        <dbReference type="ChEBI" id="CHEBI:29035"/>
    </cofactor>
</comment>
<dbReference type="FunFam" id="3.40.50.1100:FF:000005">
    <property type="entry name" value="Threonine dehydratase catabolic"/>
    <property type="match status" value="1"/>
</dbReference>
<gene>
    <name evidence="10" type="primary">tdcB</name>
    <name evidence="10" type="ORF">BVIRIDIS_03950</name>
</gene>
<dbReference type="CDD" id="cd01562">
    <property type="entry name" value="Thr-dehyd"/>
    <property type="match status" value="1"/>
</dbReference>
<dbReference type="Pfam" id="PF00291">
    <property type="entry name" value="PALP"/>
    <property type="match status" value="1"/>
</dbReference>
<keyword evidence="11" id="KW-1185">Reference proteome</keyword>
<dbReference type="KEGG" id="bvr:BVIR_952"/>
<evidence type="ECO:0000256" key="8">
    <source>
        <dbReference type="ARBA" id="ARBA00023239"/>
    </source>
</evidence>
<evidence type="ECO:0000256" key="6">
    <source>
        <dbReference type="ARBA" id="ARBA00022842"/>
    </source>
</evidence>
<dbReference type="AlphaFoldDB" id="A0A0P0JA39"/>
<dbReference type="GO" id="GO:0003941">
    <property type="term" value="F:L-serine ammonia-lyase activity"/>
    <property type="evidence" value="ECO:0007669"/>
    <property type="project" value="TreeGrafter"/>
</dbReference>
<evidence type="ECO:0000256" key="4">
    <source>
        <dbReference type="ARBA" id="ARBA00001946"/>
    </source>
</evidence>
<evidence type="ECO:0000313" key="11">
    <source>
        <dbReference type="Proteomes" id="UP000065734"/>
    </source>
</evidence>
<sequence length="334" mass="34598">MTGMSASHRPRALPTAADVHDAAARLAGVAVRTPLLSFPVLDAAVGARVVVKPEMFQRTGAFKFRGAYNKIAQIAPERRSAGVVAWSSGNHAQGVAAAARLFAMPATIVMPADAPRAKIARTRAFGAEVVTYDRVRESREEIGSRLAAVRGATVVPPFDDADIIAGQGTVGLEIAEDCVERGLEPDVVVVPASGGGLIAGVALAIAERFAAARIVSAEPAGFDDHARSFASGRRESNDRLAGSICDALLMASPGEITFEITRRLVGEGVAVSDAEVETAMRFAFDELKLVVEPGGAVALAAVLAGRFRGAATIAVVMSGGNVDRDLYARILAGG</sequence>
<dbReference type="GO" id="GO:0000287">
    <property type="term" value="F:magnesium ion binding"/>
    <property type="evidence" value="ECO:0007669"/>
    <property type="project" value="TreeGrafter"/>
</dbReference>
<evidence type="ECO:0000313" key="10">
    <source>
        <dbReference type="EMBL" id="CUU41404.1"/>
    </source>
</evidence>
<dbReference type="GO" id="GO:0004794">
    <property type="term" value="F:threonine deaminase activity"/>
    <property type="evidence" value="ECO:0007669"/>
    <property type="project" value="UniProtKB-EC"/>
</dbReference>
<keyword evidence="7" id="KW-0663">Pyridoxal phosphate</keyword>
<evidence type="ECO:0000256" key="7">
    <source>
        <dbReference type="ARBA" id="ARBA00022898"/>
    </source>
</evidence>
<evidence type="ECO:0000256" key="5">
    <source>
        <dbReference type="ARBA" id="ARBA00010869"/>
    </source>
</evidence>
<reference evidence="11" key="1">
    <citation type="journal article" date="2016" name="Genome Announc.">
        <title>Revised genome sequence of the purple photosynthetic bacterium Blastochloris viridis.</title>
        <authorList>
            <person name="Liu L.N."/>
            <person name="Faulkner M."/>
            <person name="Liu X."/>
            <person name="Huang F."/>
            <person name="Darby A.C."/>
            <person name="Hall N."/>
        </authorList>
    </citation>
    <scope>NUCLEOTIDE SEQUENCE [LARGE SCALE GENOMIC DNA]</scope>
    <source>
        <strain evidence="11">ATCC 19567 / DSM 133 / F</strain>
    </source>
</reference>
<dbReference type="SUPFAM" id="SSF53686">
    <property type="entry name" value="Tryptophan synthase beta subunit-like PLP-dependent enzymes"/>
    <property type="match status" value="1"/>
</dbReference>
<dbReference type="Gene3D" id="3.40.50.1100">
    <property type="match status" value="2"/>
</dbReference>
<keyword evidence="6" id="KW-0460">Magnesium</keyword>
<dbReference type="InterPro" id="IPR036052">
    <property type="entry name" value="TrpB-like_PALP_sf"/>
</dbReference>
<dbReference type="Proteomes" id="UP000065734">
    <property type="component" value="Chromosome I"/>
</dbReference>
<dbReference type="InterPro" id="IPR001926">
    <property type="entry name" value="TrpB-like_PALP"/>
</dbReference>
<protein>
    <submittedName>
        <fullName evidence="10">L-threonine dehydratase catabolic TdcB</fullName>
        <ecNumber evidence="10">4.3.1.19</ecNumber>
    </submittedName>
</protein>
<dbReference type="PROSITE" id="PS00165">
    <property type="entry name" value="DEHYDRATASE_SER_THR"/>
    <property type="match status" value="1"/>
</dbReference>
<comment type="cofactor">
    <cofactor evidence="2">
        <name>pyridoxal 5'-phosphate</name>
        <dbReference type="ChEBI" id="CHEBI:597326"/>
    </cofactor>
</comment>
<keyword evidence="8 10" id="KW-0456">Lyase</keyword>
<dbReference type="PATRIC" id="fig|1079.6.peg.986"/>
<dbReference type="GO" id="GO:0005524">
    <property type="term" value="F:ATP binding"/>
    <property type="evidence" value="ECO:0007669"/>
    <property type="project" value="TreeGrafter"/>
</dbReference>
<comment type="cofactor">
    <cofactor evidence="1">
        <name>Ca(2+)</name>
        <dbReference type="ChEBI" id="CHEBI:29108"/>
    </cofactor>
</comment>
<dbReference type="GO" id="GO:0070179">
    <property type="term" value="P:D-serine biosynthetic process"/>
    <property type="evidence" value="ECO:0007669"/>
    <property type="project" value="TreeGrafter"/>
</dbReference>
<dbReference type="STRING" id="1079.BVIR_952"/>
<accession>A0A0P0JA39</accession>
<proteinExistence type="inferred from homology"/>
<comment type="similarity">
    <text evidence="5">Belongs to the serine/threonine dehydratase family.</text>
</comment>
<dbReference type="EMBL" id="LN907867">
    <property type="protein sequence ID" value="CUU41404.1"/>
    <property type="molecule type" value="Genomic_DNA"/>
</dbReference>
<evidence type="ECO:0000256" key="3">
    <source>
        <dbReference type="ARBA" id="ARBA00001936"/>
    </source>
</evidence>